<keyword evidence="3 4" id="KW-0274">FAD</keyword>
<organism evidence="7 8">
    <name type="scientific">Homarus americanus</name>
    <name type="common">American lobster</name>
    <dbReference type="NCBI Taxonomy" id="6706"/>
    <lineage>
        <taxon>Eukaryota</taxon>
        <taxon>Metazoa</taxon>
        <taxon>Ecdysozoa</taxon>
        <taxon>Arthropoda</taxon>
        <taxon>Crustacea</taxon>
        <taxon>Multicrustacea</taxon>
        <taxon>Malacostraca</taxon>
        <taxon>Eumalacostraca</taxon>
        <taxon>Eucarida</taxon>
        <taxon>Decapoda</taxon>
        <taxon>Pleocyemata</taxon>
        <taxon>Astacidea</taxon>
        <taxon>Nephropoidea</taxon>
        <taxon>Nephropidae</taxon>
        <taxon>Homarus</taxon>
    </lineage>
</organism>
<keyword evidence="2 4" id="KW-0285">Flavoprotein</keyword>
<comment type="similarity">
    <text evidence="1">Belongs to the DNA photolyase class-1 family.</text>
</comment>
<dbReference type="AlphaFoldDB" id="A0A8J5JQL6"/>
<protein>
    <submittedName>
        <fullName evidence="7">Cryptochrome DASH-like 2</fullName>
    </submittedName>
</protein>
<gene>
    <name evidence="7" type="ORF">Hamer_G026802</name>
</gene>
<dbReference type="InterPro" id="IPR002081">
    <property type="entry name" value="Cryptochrome/DNA_photolyase_1"/>
</dbReference>
<sequence>MPEKLKPLPSGIDLGDLPTLERLGVKDAPTNRRTAFPFSGGETSGLERVKRYFWDSNNVAKYKETRNGLLGEEYSTKLSPWLAHGCLSPRYIFAEIKKYESARIANQNGQTGVPFVDANMRELKETGWMSNRGRQNVASFLIKDLGLDWRLDHDVCSNYGNWNYSAGIGNDPRENRKFNMVKQGLDYDPKGEFIRTWVPELAEIRGAMVHTPWKMSLHDLGKAGVSLGEYYPNPVVVAPEWSRQDHRVTSRTTKHKNAWTNQGREPKQRGMDFYFKSNNKS</sequence>
<evidence type="ECO:0000256" key="5">
    <source>
        <dbReference type="SAM" id="MobiDB-lite"/>
    </source>
</evidence>
<evidence type="ECO:0000313" key="8">
    <source>
        <dbReference type="Proteomes" id="UP000747542"/>
    </source>
</evidence>
<proteinExistence type="inferred from homology"/>
<dbReference type="GO" id="GO:0003684">
    <property type="term" value="F:damaged DNA binding"/>
    <property type="evidence" value="ECO:0007669"/>
    <property type="project" value="TreeGrafter"/>
</dbReference>
<comment type="cofactor">
    <cofactor evidence="4">
        <name>FAD</name>
        <dbReference type="ChEBI" id="CHEBI:57692"/>
    </cofactor>
    <text evidence="4">Binds 1 FAD per subunit.</text>
</comment>
<feature type="region of interest" description="Disordered" evidence="5">
    <location>
        <begin position="244"/>
        <end position="281"/>
    </location>
</feature>
<feature type="domain" description="Cryptochrome/DNA photolyase FAD-binding" evidence="6">
    <location>
        <begin position="105"/>
        <end position="240"/>
    </location>
</feature>
<dbReference type="Gene3D" id="1.10.579.10">
    <property type="entry name" value="DNA Cyclobutane Dipyrimidine Photolyase, subunit A, domain 3"/>
    <property type="match status" value="1"/>
</dbReference>
<reference evidence="7" key="1">
    <citation type="journal article" date="2021" name="Sci. Adv.">
        <title>The American lobster genome reveals insights on longevity, neural, and immune adaptations.</title>
        <authorList>
            <person name="Polinski J.M."/>
            <person name="Zimin A.V."/>
            <person name="Clark K.F."/>
            <person name="Kohn A.B."/>
            <person name="Sadowski N."/>
            <person name="Timp W."/>
            <person name="Ptitsyn A."/>
            <person name="Khanna P."/>
            <person name="Romanova D.Y."/>
            <person name="Williams P."/>
            <person name="Greenwood S.J."/>
            <person name="Moroz L.L."/>
            <person name="Walt D.R."/>
            <person name="Bodnar A.G."/>
        </authorList>
    </citation>
    <scope>NUCLEOTIDE SEQUENCE</scope>
    <source>
        <strain evidence="7">GMGI-L3</strain>
    </source>
</reference>
<evidence type="ECO:0000256" key="2">
    <source>
        <dbReference type="ARBA" id="ARBA00022630"/>
    </source>
</evidence>
<dbReference type="InterPro" id="IPR005101">
    <property type="entry name" value="Cryptochr/Photolyase_FAD-bd"/>
</dbReference>
<accession>A0A8J5JQL6</accession>
<comment type="caution">
    <text evidence="7">The sequence shown here is derived from an EMBL/GenBank/DDBJ whole genome shotgun (WGS) entry which is preliminary data.</text>
</comment>
<evidence type="ECO:0000259" key="6">
    <source>
        <dbReference type="Pfam" id="PF03441"/>
    </source>
</evidence>
<dbReference type="SUPFAM" id="SSF48173">
    <property type="entry name" value="Cryptochrome/photolyase FAD-binding domain"/>
    <property type="match status" value="1"/>
</dbReference>
<dbReference type="GO" id="GO:0000719">
    <property type="term" value="P:photoreactive repair"/>
    <property type="evidence" value="ECO:0007669"/>
    <property type="project" value="TreeGrafter"/>
</dbReference>
<evidence type="ECO:0000256" key="4">
    <source>
        <dbReference type="PIRSR" id="PIRSR602081-1"/>
    </source>
</evidence>
<evidence type="ECO:0000313" key="7">
    <source>
        <dbReference type="EMBL" id="KAG7162617.1"/>
    </source>
</evidence>
<dbReference type="Pfam" id="PF03441">
    <property type="entry name" value="FAD_binding_7"/>
    <property type="match status" value="1"/>
</dbReference>
<dbReference type="EMBL" id="JAHLQT010027547">
    <property type="protein sequence ID" value="KAG7162617.1"/>
    <property type="molecule type" value="Genomic_DNA"/>
</dbReference>
<dbReference type="PANTHER" id="PTHR11455">
    <property type="entry name" value="CRYPTOCHROME"/>
    <property type="match status" value="1"/>
</dbReference>
<keyword evidence="8" id="KW-1185">Reference proteome</keyword>
<dbReference type="PRINTS" id="PR00147">
    <property type="entry name" value="DNAPHOTLYASE"/>
</dbReference>
<evidence type="ECO:0000256" key="3">
    <source>
        <dbReference type="ARBA" id="ARBA00022827"/>
    </source>
</evidence>
<dbReference type="InterPro" id="IPR036134">
    <property type="entry name" value="Crypto/Photolyase_FAD-like_sf"/>
</dbReference>
<evidence type="ECO:0000256" key="1">
    <source>
        <dbReference type="ARBA" id="ARBA00005862"/>
    </source>
</evidence>
<dbReference type="GO" id="GO:0003904">
    <property type="term" value="F:deoxyribodipyrimidine photo-lyase activity"/>
    <property type="evidence" value="ECO:0007669"/>
    <property type="project" value="TreeGrafter"/>
</dbReference>
<name>A0A8J5JQL6_HOMAM</name>
<dbReference type="GO" id="GO:0071949">
    <property type="term" value="F:FAD binding"/>
    <property type="evidence" value="ECO:0007669"/>
    <property type="project" value="TreeGrafter"/>
</dbReference>
<dbReference type="Proteomes" id="UP000747542">
    <property type="component" value="Unassembled WGS sequence"/>
</dbReference>
<dbReference type="PANTHER" id="PTHR11455:SF22">
    <property type="entry name" value="CRYPTOCHROME DASH"/>
    <property type="match status" value="1"/>
</dbReference>
<feature type="binding site" evidence="4">
    <location>
        <begin position="152"/>
        <end position="154"/>
    </location>
    <ligand>
        <name>FAD</name>
        <dbReference type="ChEBI" id="CHEBI:57692"/>
    </ligand>
</feature>